<accession>A0A1E7F0F2</accession>
<dbReference type="InParanoid" id="A0A1E7F0F2"/>
<dbReference type="AlphaFoldDB" id="A0A1E7F0F2"/>
<evidence type="ECO:0000313" key="2">
    <source>
        <dbReference type="EMBL" id="OEU11617.1"/>
    </source>
</evidence>
<dbReference type="KEGG" id="fcy:FRACYDRAFT_244735"/>
<evidence type="ECO:0000313" key="3">
    <source>
        <dbReference type="Proteomes" id="UP000095751"/>
    </source>
</evidence>
<dbReference type="EMBL" id="KV784366">
    <property type="protein sequence ID" value="OEU11617.1"/>
    <property type="molecule type" value="Genomic_DNA"/>
</dbReference>
<reference evidence="2 3" key="1">
    <citation type="submission" date="2016-09" db="EMBL/GenBank/DDBJ databases">
        <title>Extensive genetic diversity and differential bi-allelic expression allows diatom success in the polar Southern Ocean.</title>
        <authorList>
            <consortium name="DOE Joint Genome Institute"/>
            <person name="Mock T."/>
            <person name="Otillar R.P."/>
            <person name="Strauss J."/>
            <person name="Dupont C."/>
            <person name="Frickenhaus S."/>
            <person name="Maumus F."/>
            <person name="Mcmullan M."/>
            <person name="Sanges R."/>
            <person name="Schmutz J."/>
            <person name="Toseland A."/>
            <person name="Valas R."/>
            <person name="Veluchamy A."/>
            <person name="Ward B.J."/>
            <person name="Allen A."/>
            <person name="Barry K."/>
            <person name="Falciatore A."/>
            <person name="Ferrante M."/>
            <person name="Fortunato A.E."/>
            <person name="Gloeckner G."/>
            <person name="Gruber A."/>
            <person name="Hipkin R."/>
            <person name="Janech M."/>
            <person name="Kroth P."/>
            <person name="Leese F."/>
            <person name="Lindquist E."/>
            <person name="Lyon B.R."/>
            <person name="Martin J."/>
            <person name="Mayer C."/>
            <person name="Parker M."/>
            <person name="Quesneville H."/>
            <person name="Raymond J."/>
            <person name="Uhlig C."/>
            <person name="Valentin K.U."/>
            <person name="Worden A.Z."/>
            <person name="Armbrust E.V."/>
            <person name="Bowler C."/>
            <person name="Green B."/>
            <person name="Moulton V."/>
            <person name="Van Oosterhout C."/>
            <person name="Grigoriev I."/>
        </authorList>
    </citation>
    <scope>NUCLEOTIDE SEQUENCE [LARGE SCALE GENOMIC DNA]</scope>
    <source>
        <strain evidence="2 3">CCMP1102</strain>
    </source>
</reference>
<protein>
    <submittedName>
        <fullName evidence="2">Uncharacterized protein</fullName>
    </submittedName>
</protein>
<dbReference type="OrthoDB" id="55651at2759"/>
<organism evidence="2 3">
    <name type="scientific">Fragilariopsis cylindrus CCMP1102</name>
    <dbReference type="NCBI Taxonomy" id="635003"/>
    <lineage>
        <taxon>Eukaryota</taxon>
        <taxon>Sar</taxon>
        <taxon>Stramenopiles</taxon>
        <taxon>Ochrophyta</taxon>
        <taxon>Bacillariophyta</taxon>
        <taxon>Bacillariophyceae</taxon>
        <taxon>Bacillariophycidae</taxon>
        <taxon>Bacillariales</taxon>
        <taxon>Bacillariaceae</taxon>
        <taxon>Fragilariopsis</taxon>
    </lineage>
</organism>
<name>A0A1E7F0F2_9STRA</name>
<feature type="region of interest" description="Disordered" evidence="1">
    <location>
        <begin position="255"/>
        <end position="279"/>
    </location>
</feature>
<gene>
    <name evidence="2" type="ORF">FRACYDRAFT_244735</name>
</gene>
<proteinExistence type="predicted"/>
<evidence type="ECO:0000256" key="1">
    <source>
        <dbReference type="SAM" id="MobiDB-lite"/>
    </source>
</evidence>
<dbReference type="Proteomes" id="UP000095751">
    <property type="component" value="Unassembled WGS sequence"/>
</dbReference>
<sequence length="279" mass="32302">MCWIPRRLSRLAIKLGLFEEEERGGLLCQGHENHYDYRYRTNVLENLMHSDLNLWSNDDAYKREHHEAVDDKYLQVLIQLRKMGLLKKEDIQQYHLTIKLCGEYGYFSEKRFRFLIEWDPNALINPDVKGSLPTDERFQIVFESGIRYFPKKKGINLLFHKGTGHNHWQYPFESACMGLGYEQVMKVVEDTLIRYSDTPINVADALLSAAVDENVHLDCVYFLLRRQPDVLLKLLSSSSSSPRISTLVDATAAGINDNNNDSSNNDNSGDSKIRKRKRG</sequence>
<keyword evidence="3" id="KW-1185">Reference proteome</keyword>
<feature type="compositionally biased region" description="Low complexity" evidence="1">
    <location>
        <begin position="256"/>
        <end position="270"/>
    </location>
</feature>